<feature type="compositionally biased region" description="Basic and acidic residues" evidence="1">
    <location>
        <begin position="310"/>
        <end position="332"/>
    </location>
</feature>
<organism evidence="2">
    <name type="scientific">Corethrella appendiculata</name>
    <dbReference type="NCBI Taxonomy" id="1370023"/>
    <lineage>
        <taxon>Eukaryota</taxon>
        <taxon>Metazoa</taxon>
        <taxon>Ecdysozoa</taxon>
        <taxon>Arthropoda</taxon>
        <taxon>Hexapoda</taxon>
        <taxon>Insecta</taxon>
        <taxon>Pterygota</taxon>
        <taxon>Neoptera</taxon>
        <taxon>Endopterygota</taxon>
        <taxon>Diptera</taxon>
        <taxon>Nematocera</taxon>
        <taxon>Culicoidea</taxon>
        <taxon>Chaoboridae</taxon>
        <taxon>Corethrella</taxon>
    </lineage>
</organism>
<dbReference type="GO" id="GO:0006271">
    <property type="term" value="P:DNA strand elongation involved in DNA replication"/>
    <property type="evidence" value="ECO:0007669"/>
    <property type="project" value="TreeGrafter"/>
</dbReference>
<feature type="compositionally biased region" description="Polar residues" evidence="1">
    <location>
        <begin position="181"/>
        <end position="191"/>
    </location>
</feature>
<feature type="compositionally biased region" description="Polar residues" evidence="1">
    <location>
        <begin position="425"/>
        <end position="435"/>
    </location>
</feature>
<dbReference type="Pfam" id="PF09507">
    <property type="entry name" value="CDC27"/>
    <property type="match status" value="1"/>
</dbReference>
<evidence type="ECO:0000256" key="1">
    <source>
        <dbReference type="SAM" id="MobiDB-lite"/>
    </source>
</evidence>
<feature type="compositionally biased region" description="Basic and acidic residues" evidence="1">
    <location>
        <begin position="399"/>
        <end position="409"/>
    </location>
</feature>
<protein>
    <submittedName>
        <fullName evidence="2">Putative dna polymerase binding protein</fullName>
    </submittedName>
</protein>
<dbReference type="InterPro" id="IPR019038">
    <property type="entry name" value="POLD3"/>
</dbReference>
<feature type="compositionally biased region" description="Basic and acidic residues" evidence="1">
    <location>
        <begin position="158"/>
        <end position="180"/>
    </location>
</feature>
<name>U5EM03_9DIPT</name>
<feature type="compositionally biased region" description="Basic and acidic residues" evidence="1">
    <location>
        <begin position="225"/>
        <end position="251"/>
    </location>
</feature>
<dbReference type="GO" id="GO:0003887">
    <property type="term" value="F:DNA-directed DNA polymerase activity"/>
    <property type="evidence" value="ECO:0007669"/>
    <property type="project" value="TreeGrafter"/>
</dbReference>
<feature type="region of interest" description="Disordered" evidence="1">
    <location>
        <begin position="371"/>
        <end position="435"/>
    </location>
</feature>
<feature type="non-terminal residue" evidence="2">
    <location>
        <position position="1"/>
    </location>
</feature>
<evidence type="ECO:0000313" key="2">
    <source>
        <dbReference type="EMBL" id="JAB58664.1"/>
    </source>
</evidence>
<sequence length="435" mass="49008">LDLNEKISIKLISNNWNLSSNDSEKILKLWIDKNDEKKGDSKCFTKEFLIRGIDKNGNNFISIIAEEKLQSIQAKCLKLISSLYSIETSSNSRKLKVNQELETKIINLTLTSQVRENISQAPIPQTIVTPSTSSKPTTSNINSKPKESKNLFSAQPVKTEKLSPKKEESKTISPKKEDTKSSPVKPTSPNKKNQKTQKPVVKGNIASFFNNKPAAKKPAESTPAIKKEEIKTESPKKIVENENKNQKRAISDEDSEEEVPNTPQNKNGKNKRNKKTVLKSVKSKSGNPNKKSRILQIVDSSSEDDEEEEKFDRDQDEKEIKFDEDVEMETKKSRSASSSPDKPVENNSLQINKNKRRVKKLVTKTFMDEDGFLTTVKEYEMQTASEDETEESAPAKQQPKAEESTDKVKPKVTPPTPSNSKKTKQGSIMSFFSKK</sequence>
<feature type="region of interest" description="Disordered" evidence="1">
    <location>
        <begin position="121"/>
        <end position="359"/>
    </location>
</feature>
<feature type="compositionally biased region" description="Polar residues" evidence="1">
    <location>
        <begin position="335"/>
        <end position="352"/>
    </location>
</feature>
<dbReference type="AlphaFoldDB" id="U5EM03"/>
<feature type="compositionally biased region" description="Low complexity" evidence="1">
    <location>
        <begin position="126"/>
        <end position="143"/>
    </location>
</feature>
<dbReference type="EMBL" id="GANO01001207">
    <property type="protein sequence ID" value="JAB58664.1"/>
    <property type="molecule type" value="mRNA"/>
</dbReference>
<dbReference type="GO" id="GO:1904161">
    <property type="term" value="P:DNA synthesis involved in UV-damage excision repair"/>
    <property type="evidence" value="ECO:0007669"/>
    <property type="project" value="TreeGrafter"/>
</dbReference>
<dbReference type="GO" id="GO:0043625">
    <property type="term" value="C:delta DNA polymerase complex"/>
    <property type="evidence" value="ECO:0007669"/>
    <property type="project" value="InterPro"/>
</dbReference>
<dbReference type="PANTHER" id="PTHR17598">
    <property type="entry name" value="DNA POLYMERASE DELTA SUBUNIT 3"/>
    <property type="match status" value="1"/>
</dbReference>
<reference evidence="2" key="1">
    <citation type="journal article" date="2014" name="Insect Biochem. Mol. Biol.">
        <title>An insight into the sialome of the frog biting fly, Corethrella appendiculata.</title>
        <authorList>
            <person name="Ribeiro J.M.C."/>
            <person name="Chagas A.C."/>
            <person name="Pham V.M."/>
            <person name="Lounibos L.P."/>
            <person name="Calvo E."/>
        </authorList>
    </citation>
    <scope>NUCLEOTIDE SEQUENCE</scope>
    <source>
        <tissue evidence="2">Salivary glands</tissue>
    </source>
</reference>
<proteinExistence type="evidence at transcript level"/>
<dbReference type="GO" id="GO:0006297">
    <property type="term" value="P:nucleotide-excision repair, DNA gap filling"/>
    <property type="evidence" value="ECO:0007669"/>
    <property type="project" value="TreeGrafter"/>
</dbReference>
<dbReference type="PANTHER" id="PTHR17598:SF13">
    <property type="entry name" value="DNA POLYMERASE DELTA SUBUNIT 3"/>
    <property type="match status" value="1"/>
</dbReference>
<feature type="compositionally biased region" description="Basic residues" evidence="1">
    <location>
        <begin position="268"/>
        <end position="277"/>
    </location>
</feature>
<accession>U5EM03</accession>